<proteinExistence type="predicted"/>
<dbReference type="Proteomes" id="UP000561326">
    <property type="component" value="Unassembled WGS sequence"/>
</dbReference>
<organism evidence="1 2">
    <name type="scientific">Aneurinibacillus aneurinilyticus</name>
    <name type="common">Bacillus aneurinolyticus</name>
    <dbReference type="NCBI Taxonomy" id="1391"/>
    <lineage>
        <taxon>Bacteria</taxon>
        <taxon>Bacillati</taxon>
        <taxon>Bacillota</taxon>
        <taxon>Bacilli</taxon>
        <taxon>Bacillales</taxon>
        <taxon>Paenibacillaceae</taxon>
        <taxon>Aneurinibacillus group</taxon>
        <taxon>Aneurinibacillus</taxon>
    </lineage>
</organism>
<sequence>MAKENSSILFRAYLEQEGVTLNDAIRALGIQNIGLEQVRALYENDNTKPLFNTIIEDGIRMGFAKTGRAAELVAKTIPIDQMTYSYYVMENPDKEELDFKLVGQAAPIPVAVIKLDEKHTIRVYKRGGGVEITDEAKSMNIDMLSLHLTLRGQRMGRTDEYLAIERLLNGYFDDGTDAAPTIGIKTANDFRLTDMWYAGQYMQDEFGFTPKRALMNLNTAEKWAAQKEDSGNLIFLNELKNGQIPDLINSKPFVSSRIPDNRIVLVDTDFALAEYEYKPLSVESDRNIKTQVEGSYASKSSDYVPFEKNARLIINLDQAR</sequence>
<comment type="caution">
    <text evidence="1">The sequence shown here is derived from an EMBL/GenBank/DDBJ whole genome shotgun (WGS) entry which is preliminary data.</text>
</comment>
<name>A0A848D3H3_ANEAE</name>
<dbReference type="AlphaFoldDB" id="A0A848D3H3"/>
<gene>
    <name evidence="1" type="ORF">HF838_18600</name>
</gene>
<reference evidence="1 2" key="1">
    <citation type="submission" date="2020-04" db="EMBL/GenBank/DDBJ databases">
        <authorList>
            <person name="Hitch T.C.A."/>
            <person name="Wylensek D."/>
            <person name="Clavel T."/>
        </authorList>
    </citation>
    <scope>NUCLEOTIDE SEQUENCE [LARGE SCALE GENOMIC DNA]</scope>
    <source>
        <strain evidence="1 2">WB01_D5_05</strain>
    </source>
</reference>
<dbReference type="Pfam" id="PF25209">
    <property type="entry name" value="Phage_capsid_4"/>
    <property type="match status" value="1"/>
</dbReference>
<dbReference type="EMBL" id="JABAGO010000042">
    <property type="protein sequence ID" value="NMF00241.1"/>
    <property type="molecule type" value="Genomic_DNA"/>
</dbReference>
<protein>
    <recommendedName>
        <fullName evidence="3">Major capsid protein</fullName>
    </recommendedName>
</protein>
<dbReference type="SUPFAM" id="SSF56563">
    <property type="entry name" value="Major capsid protein gp5"/>
    <property type="match status" value="1"/>
</dbReference>
<evidence type="ECO:0000313" key="2">
    <source>
        <dbReference type="Proteomes" id="UP000561326"/>
    </source>
</evidence>
<accession>A0A848D3H3</accession>
<evidence type="ECO:0000313" key="1">
    <source>
        <dbReference type="EMBL" id="NMF00241.1"/>
    </source>
</evidence>
<evidence type="ECO:0008006" key="3">
    <source>
        <dbReference type="Google" id="ProtNLM"/>
    </source>
</evidence>